<sequence>MALGLTPQEIVDKKEYQLLTKASHWERVSLSDVASVQNGFAFKSKYFDRYLGIPLIRIRDITKDCTEHRYTGEYEASFVVQKGDILIGMDGDFTAARWQGPDALLNQRVCRVSLTTYHFDEKFFFICLQPYLKAINAETSSVTVKHLSSKSVGDIPLPLPSLNEQKRIVAKIEELFSELDNGIAALKTAREQLKVYRQAVLKHTFEGKLTAKWREENKDKLETPEQLLARIQQEREARYQQQMDDWKQAVKEWEENGKEGKKPGKPRTLSFPELPCVDDLDVSNIPNEWFWIHPGHLVSPEPYSIGIGPFGSNLKVVDYRESGVPLIFVRNITRKNYVDDLKYVDFEKAAELHAHQVHPLDLVITKMGDPPGDCDIYPETEPTAVLTADCLKFRVFEDYADRYFYKHCINSNFIKKQLGLITKGVAQKKISVDRFKTLVLPYPPFEEQRVIAGLIERAFETIEKTEKDIESQLLKAETLRQSILKKAFSGQLVPQDPNDEPARELLARIKAEKGAEQEKAKNTKKKPAVKRTRKGSKKVEGAAV</sequence>
<keyword evidence="7" id="KW-0255">Endonuclease</keyword>
<keyword evidence="8" id="KW-1185">Reference proteome</keyword>
<feature type="compositionally biased region" description="Basic residues" evidence="5">
    <location>
        <begin position="522"/>
        <end position="536"/>
    </location>
</feature>
<dbReference type="SUPFAM" id="SSF116734">
    <property type="entry name" value="DNA methylase specificity domain"/>
    <property type="match status" value="2"/>
</dbReference>
<keyword evidence="7" id="KW-0378">Hydrolase</keyword>
<evidence type="ECO:0000256" key="1">
    <source>
        <dbReference type="ARBA" id="ARBA00010923"/>
    </source>
</evidence>
<evidence type="ECO:0000256" key="2">
    <source>
        <dbReference type="ARBA" id="ARBA00022747"/>
    </source>
</evidence>
<keyword evidence="3" id="KW-0238">DNA-binding</keyword>
<evidence type="ECO:0000256" key="5">
    <source>
        <dbReference type="SAM" id="MobiDB-lite"/>
    </source>
</evidence>
<gene>
    <name evidence="7" type="ORF">H0A36_01360</name>
</gene>
<dbReference type="AlphaFoldDB" id="A0A853I5Y6"/>
<dbReference type="Gene3D" id="3.90.220.20">
    <property type="entry name" value="DNA methylase specificity domains"/>
    <property type="match status" value="2"/>
</dbReference>
<feature type="domain" description="Type I restriction modification DNA specificity" evidence="6">
    <location>
        <begin position="403"/>
        <end position="468"/>
    </location>
</feature>
<keyword evidence="7" id="KW-0540">Nuclease</keyword>
<evidence type="ECO:0000256" key="3">
    <source>
        <dbReference type="ARBA" id="ARBA00023125"/>
    </source>
</evidence>
<proteinExistence type="inferred from homology"/>
<dbReference type="GO" id="GO:0009307">
    <property type="term" value="P:DNA restriction-modification system"/>
    <property type="evidence" value="ECO:0007669"/>
    <property type="project" value="UniProtKB-KW"/>
</dbReference>
<dbReference type="Pfam" id="PF01420">
    <property type="entry name" value="Methylase_S"/>
    <property type="match status" value="2"/>
</dbReference>
<evidence type="ECO:0000313" key="8">
    <source>
        <dbReference type="Proteomes" id="UP000569732"/>
    </source>
</evidence>
<evidence type="ECO:0000313" key="7">
    <source>
        <dbReference type="EMBL" id="NYZ64635.1"/>
    </source>
</evidence>
<dbReference type="InterPro" id="IPR051212">
    <property type="entry name" value="Type-I_RE_S_subunit"/>
</dbReference>
<feature type="domain" description="Type I restriction modification DNA specificity" evidence="6">
    <location>
        <begin position="24"/>
        <end position="183"/>
    </location>
</feature>
<name>A0A853I5Y6_9GAMM</name>
<dbReference type="GO" id="GO:0003677">
    <property type="term" value="F:DNA binding"/>
    <property type="evidence" value="ECO:0007669"/>
    <property type="project" value="UniProtKB-KW"/>
</dbReference>
<dbReference type="PANTHER" id="PTHR43140:SF1">
    <property type="entry name" value="TYPE I RESTRICTION ENZYME ECOKI SPECIFICITY SUBUNIT"/>
    <property type="match status" value="1"/>
</dbReference>
<dbReference type="GO" id="GO:0004519">
    <property type="term" value="F:endonuclease activity"/>
    <property type="evidence" value="ECO:0007669"/>
    <property type="project" value="UniProtKB-KW"/>
</dbReference>
<dbReference type="CDD" id="cd17257">
    <property type="entry name" value="RMtype1_S_EcoBI-TRD1-CR1_like"/>
    <property type="match status" value="1"/>
</dbReference>
<protein>
    <submittedName>
        <fullName evidence="7">Restriction endonuclease subunit S</fullName>
    </submittedName>
</protein>
<feature type="region of interest" description="Disordered" evidence="5">
    <location>
        <begin position="511"/>
        <end position="544"/>
    </location>
</feature>
<feature type="coiled-coil region" evidence="4">
    <location>
        <begin position="455"/>
        <end position="482"/>
    </location>
</feature>
<evidence type="ECO:0000259" key="6">
    <source>
        <dbReference type="Pfam" id="PF01420"/>
    </source>
</evidence>
<keyword evidence="4" id="KW-0175">Coiled coil</keyword>
<dbReference type="RefSeq" id="WP_180566653.1">
    <property type="nucleotide sequence ID" value="NZ_JACCKB010000001.1"/>
</dbReference>
<comment type="caution">
    <text evidence="7">The sequence shown here is derived from an EMBL/GenBank/DDBJ whole genome shotgun (WGS) entry which is preliminary data.</text>
</comment>
<keyword evidence="2" id="KW-0680">Restriction system</keyword>
<dbReference type="EMBL" id="JACCKB010000001">
    <property type="protein sequence ID" value="NYZ64635.1"/>
    <property type="molecule type" value="Genomic_DNA"/>
</dbReference>
<dbReference type="PANTHER" id="PTHR43140">
    <property type="entry name" value="TYPE-1 RESTRICTION ENZYME ECOKI SPECIFICITY PROTEIN"/>
    <property type="match status" value="1"/>
</dbReference>
<comment type="similarity">
    <text evidence="1">Belongs to the type-I restriction system S methylase family.</text>
</comment>
<accession>A0A853I5Y6</accession>
<reference evidence="7 8" key="1">
    <citation type="submission" date="2020-07" db="EMBL/GenBank/DDBJ databases">
        <title>Endozoicomonas sp. nov., isolated from sediment.</title>
        <authorList>
            <person name="Gu T."/>
        </authorList>
    </citation>
    <scope>NUCLEOTIDE SEQUENCE [LARGE SCALE GENOMIC DNA]</scope>
    <source>
        <strain evidence="7 8">SM1973</strain>
    </source>
</reference>
<organism evidence="7 8">
    <name type="scientific">Spartinivicinus marinus</name>
    <dbReference type="NCBI Taxonomy" id="2994442"/>
    <lineage>
        <taxon>Bacteria</taxon>
        <taxon>Pseudomonadati</taxon>
        <taxon>Pseudomonadota</taxon>
        <taxon>Gammaproteobacteria</taxon>
        <taxon>Oceanospirillales</taxon>
        <taxon>Zooshikellaceae</taxon>
        <taxon>Spartinivicinus</taxon>
    </lineage>
</organism>
<dbReference type="InterPro" id="IPR044946">
    <property type="entry name" value="Restrct_endonuc_typeI_TRD_sf"/>
</dbReference>
<evidence type="ECO:0000256" key="4">
    <source>
        <dbReference type="SAM" id="Coils"/>
    </source>
</evidence>
<feature type="compositionally biased region" description="Basic and acidic residues" evidence="5">
    <location>
        <begin position="511"/>
        <end position="521"/>
    </location>
</feature>
<dbReference type="Proteomes" id="UP000569732">
    <property type="component" value="Unassembled WGS sequence"/>
</dbReference>
<dbReference type="InterPro" id="IPR000055">
    <property type="entry name" value="Restrct_endonuc_typeI_TRD"/>
</dbReference>